<dbReference type="EC" id="2.4.-.-" evidence="10"/>
<proteinExistence type="predicted"/>
<sequence>MTAPPSTGTTSLSVRATAPSPPPVAWIPVGSAALATVFVLSVTSGQYGYHRDELYFRMLRPAWGYVDQPPLTPLLARAATAVFGDALWAMRVPAVACVAVAVLLTALTARELGGGPLAQGLAAWGFGFGGFPLVTGHVLLTATVDLAVWAAVILFVVRALLRGEPRWWLAVGAVAGLSMFNKLLIVLPLLGLAVGLLAVGPRRLLRSPWLWGGVALALVLGSPNLVYQATHGWPQISMAGAIARNKGEEARILLLPFQLVLFGIPLTPVWVAGLVAVLRRPAWRPVRALAIAYLVVLVVTWMSGGQIYYPFGLLAFLFAAGCVAVAEWIARGRLARSAVVGSALAINAVVSASIALPIVPVDILGRTPIPKINQTARDQVGWTVYVRTVLDVYDSLPAQDRARAVFLTDNYGEAGALSRYLDASLRRAVYSGQNELWNAGPPPQDSTVVVAWTQNLGWLSRLFATCEQRAGIDNGVDVDNDEQGGVVAVCRDPVGGWSAAWPRLQHYD</sequence>
<feature type="transmembrane region" description="Helical" evidence="8">
    <location>
        <begin position="209"/>
        <end position="230"/>
    </location>
</feature>
<dbReference type="PANTHER" id="PTHR33908:SF11">
    <property type="entry name" value="MEMBRANE PROTEIN"/>
    <property type="match status" value="1"/>
</dbReference>
<accession>A0ABV6UBM3</accession>
<dbReference type="Proteomes" id="UP001589870">
    <property type="component" value="Unassembled WGS sequence"/>
</dbReference>
<evidence type="ECO:0000256" key="6">
    <source>
        <dbReference type="ARBA" id="ARBA00022989"/>
    </source>
</evidence>
<keyword evidence="5 8" id="KW-0812">Transmembrane</keyword>
<protein>
    <submittedName>
        <fullName evidence="10">Glycosyltransferase family 39 protein</fullName>
        <ecNumber evidence="10">2.4.-.-</ecNumber>
    </submittedName>
</protein>
<dbReference type="Pfam" id="PF13231">
    <property type="entry name" value="PMT_2"/>
    <property type="match status" value="1"/>
</dbReference>
<evidence type="ECO:0000256" key="4">
    <source>
        <dbReference type="ARBA" id="ARBA00022679"/>
    </source>
</evidence>
<keyword evidence="4 10" id="KW-0808">Transferase</keyword>
<evidence type="ECO:0000313" key="10">
    <source>
        <dbReference type="EMBL" id="MFC0865573.1"/>
    </source>
</evidence>
<evidence type="ECO:0000256" key="8">
    <source>
        <dbReference type="SAM" id="Phobius"/>
    </source>
</evidence>
<evidence type="ECO:0000259" key="9">
    <source>
        <dbReference type="Pfam" id="PF13231"/>
    </source>
</evidence>
<feature type="transmembrane region" description="Helical" evidence="8">
    <location>
        <begin position="25"/>
        <end position="49"/>
    </location>
</feature>
<dbReference type="RefSeq" id="WP_394303589.1">
    <property type="nucleotide sequence ID" value="NZ_JBHMQT010000057.1"/>
</dbReference>
<dbReference type="InterPro" id="IPR038731">
    <property type="entry name" value="RgtA/B/C-like"/>
</dbReference>
<feature type="transmembrane region" description="Helical" evidence="8">
    <location>
        <begin position="167"/>
        <end position="197"/>
    </location>
</feature>
<feature type="transmembrane region" description="Helical" evidence="8">
    <location>
        <begin position="87"/>
        <end position="109"/>
    </location>
</feature>
<name>A0ABV6UBM3_9ACTN</name>
<keyword evidence="2" id="KW-1003">Cell membrane</keyword>
<feature type="transmembrane region" description="Helical" evidence="8">
    <location>
        <begin position="250"/>
        <end position="278"/>
    </location>
</feature>
<keyword evidence="3 10" id="KW-0328">Glycosyltransferase</keyword>
<dbReference type="EMBL" id="JBHMQT010000057">
    <property type="protein sequence ID" value="MFC0865573.1"/>
    <property type="molecule type" value="Genomic_DNA"/>
</dbReference>
<feature type="transmembrane region" description="Helical" evidence="8">
    <location>
        <begin position="285"/>
        <end position="302"/>
    </location>
</feature>
<evidence type="ECO:0000256" key="1">
    <source>
        <dbReference type="ARBA" id="ARBA00004651"/>
    </source>
</evidence>
<evidence type="ECO:0000256" key="3">
    <source>
        <dbReference type="ARBA" id="ARBA00022676"/>
    </source>
</evidence>
<reference evidence="10 11" key="1">
    <citation type="submission" date="2024-09" db="EMBL/GenBank/DDBJ databases">
        <authorList>
            <person name="Sun Q."/>
            <person name="Mori K."/>
        </authorList>
    </citation>
    <scope>NUCLEOTIDE SEQUENCE [LARGE SCALE GENOMIC DNA]</scope>
    <source>
        <strain evidence="10 11">TBRC 1851</strain>
    </source>
</reference>
<feature type="domain" description="Glycosyltransferase RgtA/B/C/D-like" evidence="9">
    <location>
        <begin position="67"/>
        <end position="227"/>
    </location>
</feature>
<dbReference type="PANTHER" id="PTHR33908">
    <property type="entry name" value="MANNOSYLTRANSFERASE YKCB-RELATED"/>
    <property type="match status" value="1"/>
</dbReference>
<feature type="transmembrane region" description="Helical" evidence="8">
    <location>
        <begin position="146"/>
        <end position="161"/>
    </location>
</feature>
<dbReference type="InterPro" id="IPR050297">
    <property type="entry name" value="LipidA_mod_glycosyltrf_83"/>
</dbReference>
<keyword evidence="7 8" id="KW-0472">Membrane</keyword>
<evidence type="ECO:0000256" key="2">
    <source>
        <dbReference type="ARBA" id="ARBA00022475"/>
    </source>
</evidence>
<evidence type="ECO:0000256" key="7">
    <source>
        <dbReference type="ARBA" id="ARBA00023136"/>
    </source>
</evidence>
<dbReference type="GO" id="GO:0016757">
    <property type="term" value="F:glycosyltransferase activity"/>
    <property type="evidence" value="ECO:0007669"/>
    <property type="project" value="UniProtKB-KW"/>
</dbReference>
<gene>
    <name evidence="10" type="ORF">ACFHYQ_25085</name>
</gene>
<keyword evidence="11" id="KW-1185">Reference proteome</keyword>
<evidence type="ECO:0000313" key="11">
    <source>
        <dbReference type="Proteomes" id="UP001589870"/>
    </source>
</evidence>
<organism evidence="10 11">
    <name type="scientific">Sphaerimonospora cavernae</name>
    <dbReference type="NCBI Taxonomy" id="1740611"/>
    <lineage>
        <taxon>Bacteria</taxon>
        <taxon>Bacillati</taxon>
        <taxon>Actinomycetota</taxon>
        <taxon>Actinomycetes</taxon>
        <taxon>Streptosporangiales</taxon>
        <taxon>Streptosporangiaceae</taxon>
        <taxon>Sphaerimonospora</taxon>
    </lineage>
</organism>
<feature type="transmembrane region" description="Helical" evidence="8">
    <location>
        <begin position="338"/>
        <end position="359"/>
    </location>
</feature>
<comment type="subcellular location">
    <subcellularLocation>
        <location evidence="1">Cell membrane</location>
        <topology evidence="1">Multi-pass membrane protein</topology>
    </subcellularLocation>
</comment>
<comment type="caution">
    <text evidence="10">The sequence shown here is derived from an EMBL/GenBank/DDBJ whole genome shotgun (WGS) entry which is preliminary data.</text>
</comment>
<keyword evidence="6 8" id="KW-1133">Transmembrane helix</keyword>
<feature type="transmembrane region" description="Helical" evidence="8">
    <location>
        <begin position="121"/>
        <end position="139"/>
    </location>
</feature>
<feature type="transmembrane region" description="Helical" evidence="8">
    <location>
        <begin position="308"/>
        <end position="326"/>
    </location>
</feature>
<evidence type="ECO:0000256" key="5">
    <source>
        <dbReference type="ARBA" id="ARBA00022692"/>
    </source>
</evidence>